<proteinExistence type="predicted"/>
<feature type="domain" description="DUF1023" evidence="2">
    <location>
        <begin position="317"/>
        <end position="378"/>
    </location>
</feature>
<dbReference type="Pfam" id="PF06259">
    <property type="entry name" value="Abhydrolase_8"/>
    <property type="match status" value="1"/>
</dbReference>
<dbReference type="STRING" id="1001240.GY21_03535"/>
<dbReference type="Gene3D" id="3.40.50.1820">
    <property type="entry name" value="alpha/beta hydrolase"/>
    <property type="match status" value="1"/>
</dbReference>
<dbReference type="EMBL" id="JACHBQ010000001">
    <property type="protein sequence ID" value="MBB5643106.1"/>
    <property type="molecule type" value="Genomic_DNA"/>
</dbReference>
<evidence type="ECO:0000256" key="1">
    <source>
        <dbReference type="SAM" id="MobiDB-lite"/>
    </source>
</evidence>
<dbReference type="ESTHER" id="9mico-a0a099jqr8">
    <property type="family name" value="6_AlphaBeta_hydrolase"/>
</dbReference>
<dbReference type="AlphaFoldDB" id="A0A099JQR8"/>
<keyword evidence="5" id="KW-1185">Reference proteome</keyword>
<evidence type="ECO:0000313" key="4">
    <source>
        <dbReference type="EMBL" id="MBB5643106.1"/>
    </source>
</evidence>
<feature type="region of interest" description="Disordered" evidence="1">
    <location>
        <begin position="251"/>
        <end position="276"/>
    </location>
</feature>
<dbReference type="eggNOG" id="COG1075">
    <property type="taxonomic scope" value="Bacteria"/>
</dbReference>
<evidence type="ECO:0000313" key="6">
    <source>
        <dbReference type="Proteomes" id="UP000561726"/>
    </source>
</evidence>
<sequence>MTEPGEGAGDLIVSGGGTSMVATDVVMAQIDVMRRVQADAAGWQGRLGRIRSLETTRASFWMPADTGMSLLHAAMSVEAIEIASGDLADKLSQAADAYGEAERIAVGFERAAGELGGWLVGWNLRVFGPIELLAAARLATQAGIALVGIVAVMSWATGKSPHRVLADLSDAVRLDPRLLTSTAFVAALRVVVSSLDDVGVGFLGGPPPVSHLLGEGGLGLLGVTGLASGARAFGYPLGVLGTTSVTVTQVGAGRPVSPPSGVEDAASRIPPARDHQPQVRIEQYGDPEHPTWAVYIAGTVDWSPAPQGEPWDLSSNVAAMAHENAGSYAAVMQAMRQAGIEPDAPVALFGHSQGGLVAEQVAASGAFNAGVVATFGAPESPVPIPEGVTHLTVEHTDDLVPALGGLPAVAAASVGRVLVRSEAFRDRVVPTDSSLPAHAMTSYVATARDIDLSSDSRLVAGRARLADMFGSAPGRVTAWRGERVTATAGE</sequence>
<dbReference type="OrthoDB" id="4790882at2"/>
<dbReference type="InterPro" id="IPR010427">
    <property type="entry name" value="DUF1023"/>
</dbReference>
<evidence type="ECO:0000313" key="5">
    <source>
        <dbReference type="Proteomes" id="UP000029864"/>
    </source>
</evidence>
<evidence type="ECO:0000259" key="2">
    <source>
        <dbReference type="Pfam" id="PF06259"/>
    </source>
</evidence>
<evidence type="ECO:0000313" key="3">
    <source>
        <dbReference type="EMBL" id="KGJ79962.1"/>
    </source>
</evidence>
<dbReference type="Proteomes" id="UP000561726">
    <property type="component" value="Unassembled WGS sequence"/>
</dbReference>
<reference evidence="4 6" key="2">
    <citation type="submission" date="2020-08" db="EMBL/GenBank/DDBJ databases">
        <title>Sequencing the genomes of 1000 actinobacteria strains.</title>
        <authorList>
            <person name="Klenk H.-P."/>
        </authorList>
    </citation>
    <scope>NUCLEOTIDE SEQUENCE [LARGE SCALE GENOMIC DNA]</scope>
    <source>
        <strain evidence="4 6">DSM 21065</strain>
    </source>
</reference>
<protein>
    <recommendedName>
        <fullName evidence="2">DUF1023 domain-containing protein</fullName>
    </recommendedName>
</protein>
<dbReference type="RefSeq" id="WP_035835244.1">
    <property type="nucleotide sequence ID" value="NZ_JACHBQ010000001.1"/>
</dbReference>
<dbReference type="Proteomes" id="UP000029864">
    <property type="component" value="Unassembled WGS sequence"/>
</dbReference>
<dbReference type="EMBL" id="JPXF01000008">
    <property type="protein sequence ID" value="KGJ79962.1"/>
    <property type="molecule type" value="Genomic_DNA"/>
</dbReference>
<comment type="caution">
    <text evidence="3">The sequence shown here is derived from an EMBL/GenBank/DDBJ whole genome shotgun (WGS) entry which is preliminary data.</text>
</comment>
<reference evidence="3 5" key="1">
    <citation type="submission" date="2014-08" db="EMBL/GenBank/DDBJ databases">
        <authorList>
            <person name="Sisinthy S."/>
        </authorList>
    </citation>
    <scope>NUCLEOTIDE SEQUENCE [LARGE SCALE GENOMIC DNA]</scope>
    <source>
        <strain evidence="3 5">RuG17</strain>
    </source>
</reference>
<dbReference type="InterPro" id="IPR029058">
    <property type="entry name" value="AB_hydrolase_fold"/>
</dbReference>
<organism evidence="3 5">
    <name type="scientific">Cryobacterium roopkundense</name>
    <dbReference type="NCBI Taxonomy" id="1001240"/>
    <lineage>
        <taxon>Bacteria</taxon>
        <taxon>Bacillati</taxon>
        <taxon>Actinomycetota</taxon>
        <taxon>Actinomycetes</taxon>
        <taxon>Micrococcales</taxon>
        <taxon>Microbacteriaceae</taxon>
        <taxon>Cryobacterium</taxon>
    </lineage>
</organism>
<gene>
    <name evidence="4" type="ORF">BJ997_003654</name>
    <name evidence="3" type="ORF">GY21_03535</name>
</gene>
<accession>A0A099JQR8</accession>
<name>A0A099JQR8_9MICO</name>
<dbReference type="SUPFAM" id="SSF53474">
    <property type="entry name" value="alpha/beta-Hydrolases"/>
    <property type="match status" value="1"/>
</dbReference>